<dbReference type="Proteomes" id="UP000220639">
    <property type="component" value="Unassembled WGS sequence"/>
</dbReference>
<proteinExistence type="inferred from homology"/>
<dbReference type="Pfam" id="PF03466">
    <property type="entry name" value="LysR_substrate"/>
    <property type="match status" value="1"/>
</dbReference>
<dbReference type="InterPro" id="IPR036390">
    <property type="entry name" value="WH_DNA-bd_sf"/>
</dbReference>
<feature type="compositionally biased region" description="Basic and acidic residues" evidence="5">
    <location>
        <begin position="297"/>
        <end position="312"/>
    </location>
</feature>
<accession>A0A285B5X2</accession>
<evidence type="ECO:0000313" key="7">
    <source>
        <dbReference type="EMBL" id="SNU36359.1"/>
    </source>
</evidence>
<evidence type="ECO:0000256" key="2">
    <source>
        <dbReference type="ARBA" id="ARBA00023015"/>
    </source>
</evidence>
<feature type="domain" description="HTH lysR-type" evidence="6">
    <location>
        <begin position="5"/>
        <end position="62"/>
    </location>
</feature>
<dbReference type="Gene3D" id="3.40.190.10">
    <property type="entry name" value="Periplasmic binding protein-like II"/>
    <property type="match status" value="2"/>
</dbReference>
<sequence length="328" mass="36790">MSDFPPIASLRSFEAVARLGSVTLAAKELHVTHSAISQQIKVLEEMVGLKLFIRHGRGVQINEDGRLYALQVREALHHIADATRLVQVKPRRQELTLAMVPSFGSHWLVPRLERFRATYPHISLRIQASLAIANMQQEGIDMAIRMGKGDWDGMESHYLFADELIVVAAPSYNDGALPRTPSEIAKSKIIFSMESWKTWCVNAGLEREIVPGGLCINDSNLVLEAVRLGKGIALERRSLVQKALCRGELVQLTPFTAPYPWPYWLVSPQAAEQKTEAVLFKAWLDEEVAAWGQQTDALEKKHPRDGNRRSRPEAGYPENIHNMGDVDE</sequence>
<evidence type="ECO:0000256" key="1">
    <source>
        <dbReference type="ARBA" id="ARBA00009437"/>
    </source>
</evidence>
<dbReference type="InterPro" id="IPR000847">
    <property type="entry name" value="LysR_HTH_N"/>
</dbReference>
<dbReference type="GO" id="GO:0043565">
    <property type="term" value="F:sequence-specific DNA binding"/>
    <property type="evidence" value="ECO:0007669"/>
    <property type="project" value="TreeGrafter"/>
</dbReference>
<organism evidence="7 8">
    <name type="scientific">Klebsiella grimontii</name>
    <dbReference type="NCBI Taxonomy" id="2058152"/>
    <lineage>
        <taxon>Bacteria</taxon>
        <taxon>Pseudomonadati</taxon>
        <taxon>Pseudomonadota</taxon>
        <taxon>Gammaproteobacteria</taxon>
        <taxon>Enterobacterales</taxon>
        <taxon>Enterobacteriaceae</taxon>
        <taxon>Klebsiella/Raoultella group</taxon>
        <taxon>Klebsiella</taxon>
    </lineage>
</organism>
<dbReference type="PROSITE" id="PS50931">
    <property type="entry name" value="HTH_LYSR"/>
    <property type="match status" value="1"/>
</dbReference>
<keyword evidence="2" id="KW-0805">Transcription regulation</keyword>
<evidence type="ECO:0000259" key="6">
    <source>
        <dbReference type="PROSITE" id="PS50931"/>
    </source>
</evidence>
<protein>
    <submittedName>
        <fullName evidence="7">Transcriptional regulator LysR</fullName>
    </submittedName>
</protein>
<reference evidence="8" key="1">
    <citation type="submission" date="2017-08" db="EMBL/GenBank/DDBJ databases">
        <authorList>
            <person name="Brisse S."/>
        </authorList>
    </citation>
    <scope>NUCLEOTIDE SEQUENCE [LARGE SCALE GENOMIC DNA]</scope>
    <source>
        <strain evidence="8">06D021</strain>
    </source>
</reference>
<keyword evidence="3" id="KW-0238">DNA-binding</keyword>
<name>A0A285B5X2_9ENTR</name>
<dbReference type="PANTHER" id="PTHR30537:SF79">
    <property type="entry name" value="TRANSCRIPTIONAL REGULATOR-RELATED"/>
    <property type="match status" value="1"/>
</dbReference>
<dbReference type="InterPro" id="IPR036388">
    <property type="entry name" value="WH-like_DNA-bd_sf"/>
</dbReference>
<evidence type="ECO:0000256" key="5">
    <source>
        <dbReference type="SAM" id="MobiDB-lite"/>
    </source>
</evidence>
<evidence type="ECO:0000313" key="8">
    <source>
        <dbReference type="Proteomes" id="UP000220639"/>
    </source>
</evidence>
<dbReference type="RefSeq" id="WP_098140873.1">
    <property type="nucleotide sequence ID" value="NZ_CBCSJA010000037.1"/>
</dbReference>
<dbReference type="PRINTS" id="PR00039">
    <property type="entry name" value="HTHLYSR"/>
</dbReference>
<dbReference type="InterPro" id="IPR058163">
    <property type="entry name" value="LysR-type_TF_proteobact-type"/>
</dbReference>
<gene>
    <name evidence="7" type="ORF">KOSB73_270259</name>
</gene>
<dbReference type="AlphaFoldDB" id="A0A285B5X2"/>
<dbReference type="EMBL" id="FZTC01000020">
    <property type="protein sequence ID" value="SNU36359.1"/>
    <property type="molecule type" value="Genomic_DNA"/>
</dbReference>
<feature type="region of interest" description="Disordered" evidence="5">
    <location>
        <begin position="294"/>
        <end position="328"/>
    </location>
</feature>
<comment type="similarity">
    <text evidence="1">Belongs to the LysR transcriptional regulatory family.</text>
</comment>
<dbReference type="Gene3D" id="1.10.10.10">
    <property type="entry name" value="Winged helix-like DNA-binding domain superfamily/Winged helix DNA-binding domain"/>
    <property type="match status" value="1"/>
</dbReference>
<evidence type="ECO:0000256" key="3">
    <source>
        <dbReference type="ARBA" id="ARBA00023125"/>
    </source>
</evidence>
<dbReference type="GO" id="GO:0003700">
    <property type="term" value="F:DNA-binding transcription factor activity"/>
    <property type="evidence" value="ECO:0007669"/>
    <property type="project" value="InterPro"/>
</dbReference>
<keyword evidence="4" id="KW-0804">Transcription</keyword>
<dbReference type="GO" id="GO:0006351">
    <property type="term" value="P:DNA-templated transcription"/>
    <property type="evidence" value="ECO:0007669"/>
    <property type="project" value="TreeGrafter"/>
</dbReference>
<dbReference type="FunFam" id="1.10.10.10:FF:000001">
    <property type="entry name" value="LysR family transcriptional regulator"/>
    <property type="match status" value="1"/>
</dbReference>
<dbReference type="SUPFAM" id="SSF46785">
    <property type="entry name" value="Winged helix' DNA-binding domain"/>
    <property type="match status" value="1"/>
</dbReference>
<dbReference type="SUPFAM" id="SSF53850">
    <property type="entry name" value="Periplasmic binding protein-like II"/>
    <property type="match status" value="1"/>
</dbReference>
<dbReference type="PANTHER" id="PTHR30537">
    <property type="entry name" value="HTH-TYPE TRANSCRIPTIONAL REGULATOR"/>
    <property type="match status" value="1"/>
</dbReference>
<dbReference type="CDD" id="cd08432">
    <property type="entry name" value="PBP2_GcdR_TrpI_HvrB_AmpR_like"/>
    <property type="match status" value="1"/>
</dbReference>
<evidence type="ECO:0000256" key="4">
    <source>
        <dbReference type="ARBA" id="ARBA00023163"/>
    </source>
</evidence>
<dbReference type="InterPro" id="IPR005119">
    <property type="entry name" value="LysR_subst-bd"/>
</dbReference>
<dbReference type="Pfam" id="PF00126">
    <property type="entry name" value="HTH_1"/>
    <property type="match status" value="1"/>
</dbReference>